<comment type="caution">
    <text evidence="2">The sequence shown here is derived from an EMBL/GenBank/DDBJ whole genome shotgun (WGS) entry which is preliminary data.</text>
</comment>
<dbReference type="RefSeq" id="WP_349803667.1">
    <property type="nucleotide sequence ID" value="NZ_JBEGDP010000002.1"/>
</dbReference>
<dbReference type="InterPro" id="IPR050765">
    <property type="entry name" value="Riboflavin_Biosynth_HTPR"/>
</dbReference>
<name>A0ABV1NUA2_9ACTN</name>
<dbReference type="SUPFAM" id="SSF53597">
    <property type="entry name" value="Dihydrofolate reductase-like"/>
    <property type="match status" value="1"/>
</dbReference>
<reference evidence="2 3" key="1">
    <citation type="submission" date="2024-02" db="EMBL/GenBank/DDBJ databases">
        <title>Full genome sequence of Nocardioides kribbensis.</title>
        <authorList>
            <person name="Poletto B.L."/>
            <person name="Silva G."/>
            <person name="Galante D."/>
            <person name="Campos K.R."/>
            <person name="Santos M.B.N."/>
            <person name="Sacchi C.T."/>
        </authorList>
    </citation>
    <scope>NUCLEOTIDE SEQUENCE [LARGE SCALE GENOMIC DNA]</scope>
    <source>
        <strain evidence="2 3">O4R</strain>
    </source>
</reference>
<dbReference type="PANTHER" id="PTHR38011:SF11">
    <property type="entry name" value="2,5-DIAMINO-6-RIBOSYLAMINO-4(3H)-PYRIMIDINONE 5'-PHOSPHATE REDUCTASE"/>
    <property type="match status" value="1"/>
</dbReference>
<keyword evidence="3" id="KW-1185">Reference proteome</keyword>
<dbReference type="Gene3D" id="3.40.430.10">
    <property type="entry name" value="Dihydrofolate Reductase, subunit A"/>
    <property type="match status" value="1"/>
</dbReference>
<dbReference type="Pfam" id="PF01872">
    <property type="entry name" value="RibD_C"/>
    <property type="match status" value="1"/>
</dbReference>
<accession>A0ABV1NUA2</accession>
<evidence type="ECO:0000259" key="1">
    <source>
        <dbReference type="Pfam" id="PF01872"/>
    </source>
</evidence>
<feature type="domain" description="Bacterial bifunctional deaminase-reductase C-terminal" evidence="1">
    <location>
        <begin position="108"/>
        <end position="181"/>
    </location>
</feature>
<organism evidence="2 3">
    <name type="scientific">Nocardioides kribbensis</name>
    <dbReference type="NCBI Taxonomy" id="305517"/>
    <lineage>
        <taxon>Bacteria</taxon>
        <taxon>Bacillati</taxon>
        <taxon>Actinomycetota</taxon>
        <taxon>Actinomycetes</taxon>
        <taxon>Propionibacteriales</taxon>
        <taxon>Nocardioidaceae</taxon>
        <taxon>Nocardioides</taxon>
    </lineage>
</organism>
<dbReference type="InterPro" id="IPR024072">
    <property type="entry name" value="DHFR-like_dom_sf"/>
</dbReference>
<dbReference type="Proteomes" id="UP001482520">
    <property type="component" value="Unassembled WGS sequence"/>
</dbReference>
<dbReference type="InterPro" id="IPR002734">
    <property type="entry name" value="RibDG_C"/>
</dbReference>
<evidence type="ECO:0000313" key="3">
    <source>
        <dbReference type="Proteomes" id="UP001482520"/>
    </source>
</evidence>
<evidence type="ECO:0000313" key="2">
    <source>
        <dbReference type="EMBL" id="MEQ7846082.1"/>
    </source>
</evidence>
<dbReference type="PANTHER" id="PTHR38011">
    <property type="entry name" value="DIHYDROFOLATE REDUCTASE FAMILY PROTEIN (AFU_ORTHOLOGUE AFUA_8G06820)"/>
    <property type="match status" value="1"/>
</dbReference>
<gene>
    <name evidence="2" type="ORF">V6R90_02240</name>
</gene>
<proteinExistence type="predicted"/>
<protein>
    <submittedName>
        <fullName evidence="2">Dihydrofolate reductase family protein</fullName>
    </submittedName>
</protein>
<sequence>MRSLVYLVATSLDGFIAGPDGDTSVLEEDLESAAAALAAYPDTCPAHLREAFGISGPPVRFDTVVMGAATHRPALAAGLTSAYPHLTQYVATHADLPEDPTQHRWEGDLAARVRELKAAPGGDIWLCGGGDLAGQLVEEIDEIHLKVHPVLLGEGVPVVRGAGLRRFTHVSSSTLAGGVVLSVYATRASGA</sequence>
<dbReference type="EMBL" id="JBEGDP010000002">
    <property type="protein sequence ID" value="MEQ7846082.1"/>
    <property type="molecule type" value="Genomic_DNA"/>
</dbReference>